<evidence type="ECO:0000313" key="3">
    <source>
        <dbReference type="Proteomes" id="UP000198281"/>
    </source>
</evidence>
<evidence type="ECO:0000259" key="1">
    <source>
        <dbReference type="Pfam" id="PF10074"/>
    </source>
</evidence>
<proteinExistence type="predicted"/>
<evidence type="ECO:0000313" key="2">
    <source>
        <dbReference type="EMBL" id="SNT19002.1"/>
    </source>
</evidence>
<dbReference type="AlphaFoldDB" id="A0A239KMP8"/>
<protein>
    <submittedName>
        <fullName evidence="2">Uncharacterized conserved protein</fullName>
    </submittedName>
</protein>
<organism evidence="2 3">
    <name type="scientific">Edaphosphingomonas laterariae</name>
    <dbReference type="NCBI Taxonomy" id="861865"/>
    <lineage>
        <taxon>Bacteria</taxon>
        <taxon>Pseudomonadati</taxon>
        <taxon>Pseudomonadota</taxon>
        <taxon>Alphaproteobacteria</taxon>
        <taxon>Sphingomonadales</taxon>
        <taxon>Rhizorhabdaceae</taxon>
        <taxon>Edaphosphingomonas</taxon>
    </lineage>
</organism>
<dbReference type="OrthoDB" id="9811330at2"/>
<dbReference type="Proteomes" id="UP000198281">
    <property type="component" value="Unassembled WGS sequence"/>
</dbReference>
<sequence>MGACRFYDRAPACAQLTSYDEGHLASYLLLLDAEADGADWRDAAAAVFEIDVAAEPDRARTMHETHLARARWMTEVGYAHLLGSERPLDR</sequence>
<dbReference type="RefSeq" id="WP_048578567.1">
    <property type="nucleotide sequence ID" value="NZ_FZOS01000055.1"/>
</dbReference>
<feature type="domain" description="T6SS Transcription factor RovC-like DNA binding" evidence="1">
    <location>
        <begin position="9"/>
        <end position="82"/>
    </location>
</feature>
<gene>
    <name evidence="2" type="ORF">SAMN06295912_1558</name>
</gene>
<name>A0A239KMP8_9SPHN</name>
<dbReference type="Pfam" id="PF10074">
    <property type="entry name" value="RovC_DNA-bd"/>
    <property type="match status" value="1"/>
</dbReference>
<keyword evidence="3" id="KW-1185">Reference proteome</keyword>
<dbReference type="EMBL" id="FZOS01000055">
    <property type="protein sequence ID" value="SNT19002.1"/>
    <property type="molecule type" value="Genomic_DNA"/>
</dbReference>
<accession>A0A239KMP8</accession>
<dbReference type="InterPro" id="IPR018754">
    <property type="entry name" value="RovC-like_DNA-bd"/>
</dbReference>
<reference evidence="3" key="1">
    <citation type="submission" date="2017-06" db="EMBL/GenBank/DDBJ databases">
        <authorList>
            <person name="Varghese N."/>
            <person name="Submissions S."/>
        </authorList>
    </citation>
    <scope>NUCLEOTIDE SEQUENCE [LARGE SCALE GENOMIC DNA]</scope>
    <source>
        <strain evidence="3">LNB2</strain>
    </source>
</reference>